<dbReference type="RefSeq" id="XP_041192769.1">
    <property type="nucleotide sequence ID" value="XM_041341608.1"/>
</dbReference>
<name>A0A9P7EA81_9AGAM</name>
<dbReference type="AlphaFoldDB" id="A0A9P7EA81"/>
<proteinExistence type="predicted"/>
<evidence type="ECO:0000256" key="1">
    <source>
        <dbReference type="SAM" id="MobiDB-lite"/>
    </source>
</evidence>
<keyword evidence="3" id="KW-1185">Reference proteome</keyword>
<protein>
    <submittedName>
        <fullName evidence="2">Uncharacterized protein</fullName>
    </submittedName>
</protein>
<dbReference type="Proteomes" id="UP000807769">
    <property type="component" value="Unassembled WGS sequence"/>
</dbReference>
<dbReference type="EMBL" id="JABBWG010000017">
    <property type="protein sequence ID" value="KAG1815963.1"/>
    <property type="molecule type" value="Genomic_DNA"/>
</dbReference>
<sequence>MSAQKTKAIASWLKPLIPLLSTPPVDSCQCISLLQLSDIRLRSAARCKLRASRMNAACDGIVCSRLQRHVNRIVGDLAQVYEQIRSGQAALIDHWIAGMAEVMLASMLASNRQTSPLPHRVDAISTSELPTPSPRGFITSNAKNLPPTQYRPSQGHGPQADENNTTPSRPFHDTHHDTYATTLSSKITNDTQDGA</sequence>
<organism evidence="2 3">
    <name type="scientific">Suillus subaureus</name>
    <dbReference type="NCBI Taxonomy" id="48587"/>
    <lineage>
        <taxon>Eukaryota</taxon>
        <taxon>Fungi</taxon>
        <taxon>Dikarya</taxon>
        <taxon>Basidiomycota</taxon>
        <taxon>Agaricomycotina</taxon>
        <taxon>Agaricomycetes</taxon>
        <taxon>Agaricomycetidae</taxon>
        <taxon>Boletales</taxon>
        <taxon>Suillineae</taxon>
        <taxon>Suillaceae</taxon>
        <taxon>Suillus</taxon>
    </lineage>
</organism>
<gene>
    <name evidence="2" type="ORF">BJ212DRAFT_1504375</name>
</gene>
<evidence type="ECO:0000313" key="2">
    <source>
        <dbReference type="EMBL" id="KAG1815963.1"/>
    </source>
</evidence>
<accession>A0A9P7EA81</accession>
<feature type="compositionally biased region" description="Polar residues" evidence="1">
    <location>
        <begin position="179"/>
        <end position="195"/>
    </location>
</feature>
<feature type="compositionally biased region" description="Polar residues" evidence="1">
    <location>
        <begin position="138"/>
        <end position="152"/>
    </location>
</feature>
<reference evidence="2" key="1">
    <citation type="journal article" date="2020" name="New Phytol.">
        <title>Comparative genomics reveals dynamic genome evolution in host specialist ectomycorrhizal fungi.</title>
        <authorList>
            <person name="Lofgren L.A."/>
            <person name="Nguyen N.H."/>
            <person name="Vilgalys R."/>
            <person name="Ruytinx J."/>
            <person name="Liao H.L."/>
            <person name="Branco S."/>
            <person name="Kuo A."/>
            <person name="LaButti K."/>
            <person name="Lipzen A."/>
            <person name="Andreopoulos W."/>
            <person name="Pangilinan J."/>
            <person name="Riley R."/>
            <person name="Hundley H."/>
            <person name="Na H."/>
            <person name="Barry K."/>
            <person name="Grigoriev I.V."/>
            <person name="Stajich J.E."/>
            <person name="Kennedy P.G."/>
        </authorList>
    </citation>
    <scope>NUCLEOTIDE SEQUENCE</scope>
    <source>
        <strain evidence="2">MN1</strain>
    </source>
</reference>
<dbReference type="GeneID" id="64635624"/>
<evidence type="ECO:0000313" key="3">
    <source>
        <dbReference type="Proteomes" id="UP000807769"/>
    </source>
</evidence>
<comment type="caution">
    <text evidence="2">The sequence shown here is derived from an EMBL/GenBank/DDBJ whole genome shotgun (WGS) entry which is preliminary data.</text>
</comment>
<feature type="region of interest" description="Disordered" evidence="1">
    <location>
        <begin position="124"/>
        <end position="195"/>
    </location>
</feature>